<organism evidence="9 10">
    <name type="scientific">Ensifer oleiphilus</name>
    <dbReference type="NCBI Taxonomy" id="2742698"/>
    <lineage>
        <taxon>Bacteria</taxon>
        <taxon>Pseudomonadati</taxon>
        <taxon>Pseudomonadota</taxon>
        <taxon>Alphaproteobacteria</taxon>
        <taxon>Hyphomicrobiales</taxon>
        <taxon>Rhizobiaceae</taxon>
        <taxon>Sinorhizobium/Ensifer group</taxon>
        <taxon>Ensifer</taxon>
    </lineage>
</organism>
<dbReference type="Pfam" id="PF02586">
    <property type="entry name" value="SRAP"/>
    <property type="match status" value="1"/>
</dbReference>
<proteinExistence type="inferred from homology"/>
<keyword evidence="3" id="KW-0227">DNA damage</keyword>
<evidence type="ECO:0000256" key="8">
    <source>
        <dbReference type="RuleBase" id="RU364100"/>
    </source>
</evidence>
<evidence type="ECO:0000313" key="10">
    <source>
        <dbReference type="Proteomes" id="UP000520198"/>
    </source>
</evidence>
<dbReference type="EC" id="3.4.-.-" evidence="8"/>
<dbReference type="Proteomes" id="UP000520198">
    <property type="component" value="Unassembled WGS sequence"/>
</dbReference>
<comment type="similarity">
    <text evidence="1 8">Belongs to the SOS response-associated peptidase family.</text>
</comment>
<evidence type="ECO:0000256" key="4">
    <source>
        <dbReference type="ARBA" id="ARBA00022801"/>
    </source>
</evidence>
<keyword evidence="7" id="KW-0456">Lyase</keyword>
<dbReference type="InterPro" id="IPR036590">
    <property type="entry name" value="SRAP-like"/>
</dbReference>
<accession>A0A7Y6Q958</accession>
<dbReference type="EMBL" id="JABWDU010000005">
    <property type="protein sequence ID" value="NVD41314.1"/>
    <property type="molecule type" value="Genomic_DNA"/>
</dbReference>
<evidence type="ECO:0000256" key="7">
    <source>
        <dbReference type="ARBA" id="ARBA00023239"/>
    </source>
</evidence>
<dbReference type="GO" id="GO:0106300">
    <property type="term" value="P:protein-DNA covalent cross-linking repair"/>
    <property type="evidence" value="ECO:0007669"/>
    <property type="project" value="InterPro"/>
</dbReference>
<dbReference type="GO" id="GO:0006508">
    <property type="term" value="P:proteolysis"/>
    <property type="evidence" value="ECO:0007669"/>
    <property type="project" value="UniProtKB-KW"/>
</dbReference>
<keyword evidence="5" id="KW-0190">Covalent protein-DNA linkage</keyword>
<protein>
    <recommendedName>
        <fullName evidence="8">Abasic site processing protein</fullName>
        <ecNumber evidence="8">3.4.-.-</ecNumber>
    </recommendedName>
</protein>
<evidence type="ECO:0000256" key="1">
    <source>
        <dbReference type="ARBA" id="ARBA00008136"/>
    </source>
</evidence>
<evidence type="ECO:0000313" key="9">
    <source>
        <dbReference type="EMBL" id="NVD41314.1"/>
    </source>
</evidence>
<dbReference type="SUPFAM" id="SSF143081">
    <property type="entry name" value="BB1717-like"/>
    <property type="match status" value="1"/>
</dbReference>
<dbReference type="PANTHER" id="PTHR13604:SF0">
    <property type="entry name" value="ABASIC SITE PROCESSING PROTEIN HMCES"/>
    <property type="match status" value="1"/>
</dbReference>
<evidence type="ECO:0000256" key="5">
    <source>
        <dbReference type="ARBA" id="ARBA00023124"/>
    </source>
</evidence>
<dbReference type="InterPro" id="IPR003738">
    <property type="entry name" value="SRAP"/>
</dbReference>
<evidence type="ECO:0000256" key="6">
    <source>
        <dbReference type="ARBA" id="ARBA00023125"/>
    </source>
</evidence>
<reference evidence="9 10" key="1">
    <citation type="submission" date="2020-06" db="EMBL/GenBank/DDBJ databases">
        <authorList>
            <person name="Grouzdev D.S."/>
        </authorList>
    </citation>
    <scope>NUCLEOTIDE SEQUENCE [LARGE SCALE GENOMIC DNA]</scope>
    <source>
        <strain evidence="9 10">HO-A22</strain>
    </source>
</reference>
<sequence>MCNLYNLTTNQQAIRDFISITHDLVGNLEPSVDIYPDRFAPIIRNNEDRRELAMVRWGMPSSSKAQLDAATKRADKLRAKGKEVNFDELLKMEPDGGTTNVRNTSSKHWKRWLEVGNRCVVPVTRFAEPDPASKVEGGRTPNAWFASTGDEPLMFFAGIWVKDWTSVRKIKDGLVTIDLFAFLTTEPNGVVAPIHQKAMPVLLTTRDEVQTWLTAPWSEAYALQRPLPDDKLKIVQVAAPATTQEALLL</sequence>
<keyword evidence="4 8" id="KW-0378">Hydrolase</keyword>
<name>A0A7Y6Q958_9HYPH</name>
<comment type="caution">
    <text evidence="9">The sequence shown here is derived from an EMBL/GenBank/DDBJ whole genome shotgun (WGS) entry which is preliminary data.</text>
</comment>
<dbReference type="GO" id="GO:0016829">
    <property type="term" value="F:lyase activity"/>
    <property type="evidence" value="ECO:0007669"/>
    <property type="project" value="UniProtKB-KW"/>
</dbReference>
<dbReference type="Gene3D" id="3.90.1680.20">
    <property type="match status" value="2"/>
</dbReference>
<dbReference type="GO" id="GO:0003697">
    <property type="term" value="F:single-stranded DNA binding"/>
    <property type="evidence" value="ECO:0007669"/>
    <property type="project" value="InterPro"/>
</dbReference>
<dbReference type="PANTHER" id="PTHR13604">
    <property type="entry name" value="DC12-RELATED"/>
    <property type="match status" value="1"/>
</dbReference>
<keyword evidence="2 8" id="KW-0645">Protease</keyword>
<evidence type="ECO:0000256" key="2">
    <source>
        <dbReference type="ARBA" id="ARBA00022670"/>
    </source>
</evidence>
<dbReference type="GO" id="GO:0008233">
    <property type="term" value="F:peptidase activity"/>
    <property type="evidence" value="ECO:0007669"/>
    <property type="project" value="UniProtKB-KW"/>
</dbReference>
<keyword evidence="6" id="KW-0238">DNA-binding</keyword>
<dbReference type="AlphaFoldDB" id="A0A7Y6Q958"/>
<keyword evidence="10" id="KW-1185">Reference proteome</keyword>
<dbReference type="RefSeq" id="WP_176354745.1">
    <property type="nucleotide sequence ID" value="NZ_JABWDU010000005.1"/>
</dbReference>
<gene>
    <name evidence="9" type="ORF">HT585_20775</name>
</gene>
<evidence type="ECO:0000256" key="3">
    <source>
        <dbReference type="ARBA" id="ARBA00022763"/>
    </source>
</evidence>